<comment type="caution">
    <text evidence="1">The sequence shown here is derived from an EMBL/GenBank/DDBJ whole genome shotgun (WGS) entry which is preliminary data.</text>
</comment>
<organism evidence="1 2">
    <name type="scientific">Achlya hypogyna</name>
    <name type="common">Oomycete</name>
    <name type="synonym">Protoachlya hypogyna</name>
    <dbReference type="NCBI Taxonomy" id="1202772"/>
    <lineage>
        <taxon>Eukaryota</taxon>
        <taxon>Sar</taxon>
        <taxon>Stramenopiles</taxon>
        <taxon>Oomycota</taxon>
        <taxon>Saprolegniomycetes</taxon>
        <taxon>Saprolegniales</taxon>
        <taxon>Achlyaceae</taxon>
        <taxon>Achlya</taxon>
    </lineage>
</organism>
<keyword evidence="2" id="KW-1185">Reference proteome</keyword>
<sequence>MNWLERGCVRIAPTFQRPAAKSCLVSGMLRQGHLSHVSASHLLGAQQSTATPAIETLADTERKNHAILEEFTKSSSLYRLRPSLLQPFAAVASSTFGTVLRTLSPAVSQAYAAGVKLAIADYYNDQIREIYAELDNAPEAAPLKELFKSLRDAELEDIEQIFPSIEEAKANQTVQYARQATMLVLSPSQSV</sequence>
<dbReference type="Proteomes" id="UP000243579">
    <property type="component" value="Unassembled WGS sequence"/>
</dbReference>
<dbReference type="OrthoDB" id="275371at2759"/>
<proteinExistence type="predicted"/>
<evidence type="ECO:0000313" key="2">
    <source>
        <dbReference type="Proteomes" id="UP000243579"/>
    </source>
</evidence>
<dbReference type="AlphaFoldDB" id="A0A1V9ZI36"/>
<dbReference type="GO" id="GO:0005743">
    <property type="term" value="C:mitochondrial inner membrane"/>
    <property type="evidence" value="ECO:0007669"/>
    <property type="project" value="TreeGrafter"/>
</dbReference>
<dbReference type="GO" id="GO:0006744">
    <property type="term" value="P:ubiquinone biosynthetic process"/>
    <property type="evidence" value="ECO:0007669"/>
    <property type="project" value="InterPro"/>
</dbReference>
<dbReference type="EMBL" id="JNBR01000099">
    <property type="protein sequence ID" value="OQR97663.1"/>
    <property type="molecule type" value="Genomic_DNA"/>
</dbReference>
<dbReference type="InterPro" id="IPR011566">
    <property type="entry name" value="Ubq_synth_Coq7"/>
</dbReference>
<gene>
    <name evidence="1" type="ORF">ACHHYP_10118</name>
</gene>
<evidence type="ECO:0000313" key="1">
    <source>
        <dbReference type="EMBL" id="OQR97663.1"/>
    </source>
</evidence>
<name>A0A1V9ZI36_ACHHY</name>
<dbReference type="STRING" id="1202772.A0A1V9ZI36"/>
<dbReference type="PANTHER" id="PTHR11237">
    <property type="entry name" value="COENZYME Q10 BIOSYNTHESIS PROTEIN 7"/>
    <property type="match status" value="1"/>
</dbReference>
<reference evidence="1 2" key="1">
    <citation type="journal article" date="2014" name="Genome Biol. Evol.">
        <title>The secreted proteins of Achlya hypogyna and Thraustotheca clavata identify the ancestral oomycete secretome and reveal gene acquisitions by horizontal gene transfer.</title>
        <authorList>
            <person name="Misner I."/>
            <person name="Blouin N."/>
            <person name="Leonard G."/>
            <person name="Richards T.A."/>
            <person name="Lane C.E."/>
        </authorList>
    </citation>
    <scope>NUCLEOTIDE SEQUENCE [LARGE SCALE GENOMIC DNA]</scope>
    <source>
        <strain evidence="1 2">ATCC 48635</strain>
    </source>
</reference>
<dbReference type="GO" id="GO:0008682">
    <property type="term" value="F:3-demethoxyubiquinol 3-hydroxylase activity"/>
    <property type="evidence" value="ECO:0007669"/>
    <property type="project" value="TreeGrafter"/>
</dbReference>
<dbReference type="Pfam" id="PF03232">
    <property type="entry name" value="COQ7"/>
    <property type="match status" value="1"/>
</dbReference>
<accession>A0A1V9ZI36</accession>
<dbReference type="PANTHER" id="PTHR11237:SF4">
    <property type="entry name" value="5-DEMETHOXYUBIQUINONE HYDROXYLASE, MITOCHONDRIAL"/>
    <property type="match status" value="1"/>
</dbReference>
<protein>
    <submittedName>
        <fullName evidence="1">Uncharacterized protein</fullName>
    </submittedName>
</protein>